<dbReference type="PRINTS" id="PR00038">
    <property type="entry name" value="HTHLUXR"/>
</dbReference>
<dbReference type="EMBL" id="JAAMOX010000001">
    <property type="protein sequence ID" value="NIH52617.1"/>
    <property type="molecule type" value="Genomic_DNA"/>
</dbReference>
<dbReference type="RefSeq" id="WP_167147432.1">
    <property type="nucleotide sequence ID" value="NZ_JAAMOX010000001.1"/>
</dbReference>
<dbReference type="Gene3D" id="3.40.50.300">
    <property type="entry name" value="P-loop containing nucleotide triphosphate hydrolases"/>
    <property type="match status" value="1"/>
</dbReference>
<dbReference type="InterPro" id="IPR003593">
    <property type="entry name" value="AAA+_ATPase"/>
</dbReference>
<dbReference type="InterPro" id="IPR011990">
    <property type="entry name" value="TPR-like_helical_dom_sf"/>
</dbReference>
<evidence type="ECO:0000259" key="4">
    <source>
        <dbReference type="PROSITE" id="PS50043"/>
    </source>
</evidence>
<protein>
    <submittedName>
        <fullName evidence="5">DNA-binding CsgD family transcriptional regulator</fullName>
    </submittedName>
</protein>
<dbReference type="Pfam" id="PF00196">
    <property type="entry name" value="GerE"/>
    <property type="match status" value="1"/>
</dbReference>
<dbReference type="Proteomes" id="UP000541033">
    <property type="component" value="Unassembled WGS sequence"/>
</dbReference>
<dbReference type="PANTHER" id="PTHR44688:SF16">
    <property type="entry name" value="DNA-BINDING TRANSCRIPTIONAL ACTIVATOR DEVR_DOSR"/>
    <property type="match status" value="1"/>
</dbReference>
<evidence type="ECO:0000256" key="2">
    <source>
        <dbReference type="ARBA" id="ARBA00023125"/>
    </source>
</evidence>
<dbReference type="PROSITE" id="PS50043">
    <property type="entry name" value="HTH_LUXR_2"/>
    <property type="match status" value="1"/>
</dbReference>
<dbReference type="PANTHER" id="PTHR44688">
    <property type="entry name" value="DNA-BINDING TRANSCRIPTIONAL ACTIVATOR DEVR_DOSR"/>
    <property type="match status" value="1"/>
</dbReference>
<keyword evidence="3" id="KW-0804">Transcription</keyword>
<evidence type="ECO:0000256" key="3">
    <source>
        <dbReference type="ARBA" id="ARBA00023163"/>
    </source>
</evidence>
<dbReference type="SUPFAM" id="SSF52540">
    <property type="entry name" value="P-loop containing nucleoside triphosphate hydrolases"/>
    <property type="match status" value="1"/>
</dbReference>
<sequence>MTMIGRTHDMQVALSFVDQGSNVQIAGSTGSGKSLFLSELSNYLSENDWNPLRFYGIAELKNVPLMALNVAAPSGKTGATGPAQLRDAYQQLITLTQKPRSILIIDDIDDLDDASAGILRAVARHNGLVLVSAGRTIPVGGLGGTRQPPRNLADFVVELKPLPFDSFEVLLEARLGSPVESSTASRLFAKSGGIPGLGVTLALAASAEHSLRLREGVWTAESDLWSHSLRRIVEAYLGELDAVGRDALEMLCLVGPVDIETAHQLVGWTAVEALEHHGLVRTYPSNDRLLLTVFPAILVEFFRHEDMSTRRSRLTEEVAERLQTVGMPSLDQSDYFVKAEPWAPVEGSDALFVRVLYEQSRTQRLVAEAEWQRQPSAATSYNLVSALIHSNAHLADIERAIATTDLSQADQVLRARYTCLVARWKAYGRNDVDGALGTLDKAAPQLGEYSRLLDACRVNIQLDLLGAPDEAESLLHVTPGLPSRVTSELHITLAAVHIARAEFAEASSLLDGVGDLFDRPWRTALYRGLAQIGEGKLPDAVRTADLALAEARATLDTDALRVHSYLAIVALTLQSKYPRIEVLLESIMALGTPHVFLQLFHLATTNVAAMVALRSGRKAYGASLVAQLRTFPNAFGPFPAMEIGWGASQFESMAGNQRQASQILWESGQRLWKRHSTFASLVDALTSVELSSDTEHLNKVQSRAAKVDSVFVDATLHYVEAYLSRDAEGMRVAFNELTEVGRWGLAHNALTHLSQYLRDEHRADEAEAVIKERAALVAAHLDDPFDLARFVISNSSLTDREVEIASFVATGQSNRQIAELLRLSIRTVENHVHRIIRKEGLTNRSEIASLGRRYGWGEAVIS</sequence>
<reference evidence="5 6" key="1">
    <citation type="submission" date="2020-02" db="EMBL/GenBank/DDBJ databases">
        <title>Sequencing the genomes of 1000 actinobacteria strains.</title>
        <authorList>
            <person name="Klenk H.-P."/>
        </authorList>
    </citation>
    <scope>NUCLEOTIDE SEQUENCE [LARGE SCALE GENOMIC DNA]</scope>
    <source>
        <strain evidence="5 6">DSM 27960</strain>
    </source>
</reference>
<keyword evidence="6" id="KW-1185">Reference proteome</keyword>
<dbReference type="AlphaFoldDB" id="A0A7X5QZ88"/>
<keyword evidence="2 5" id="KW-0238">DNA-binding</keyword>
<dbReference type="InterPro" id="IPR000792">
    <property type="entry name" value="Tscrpt_reg_LuxR_C"/>
</dbReference>
<dbReference type="CDD" id="cd06170">
    <property type="entry name" value="LuxR_C_like"/>
    <property type="match status" value="1"/>
</dbReference>
<dbReference type="Gene3D" id="1.25.40.10">
    <property type="entry name" value="Tetratricopeptide repeat domain"/>
    <property type="match status" value="1"/>
</dbReference>
<evidence type="ECO:0000256" key="1">
    <source>
        <dbReference type="ARBA" id="ARBA00023015"/>
    </source>
</evidence>
<proteinExistence type="predicted"/>
<dbReference type="SMART" id="SM00421">
    <property type="entry name" value="HTH_LUXR"/>
    <property type="match status" value="1"/>
</dbReference>
<name>A0A7X5QZ88_9MICO</name>
<dbReference type="GO" id="GO:0003677">
    <property type="term" value="F:DNA binding"/>
    <property type="evidence" value="ECO:0007669"/>
    <property type="project" value="UniProtKB-KW"/>
</dbReference>
<dbReference type="SMART" id="SM00382">
    <property type="entry name" value="AAA"/>
    <property type="match status" value="1"/>
</dbReference>
<evidence type="ECO:0000313" key="5">
    <source>
        <dbReference type="EMBL" id="NIH52617.1"/>
    </source>
</evidence>
<gene>
    <name evidence="5" type="ORF">FHX76_000485</name>
</gene>
<dbReference type="PROSITE" id="PS00622">
    <property type="entry name" value="HTH_LUXR_1"/>
    <property type="match status" value="1"/>
</dbReference>
<organism evidence="5 6">
    <name type="scientific">Lysinibacter cavernae</name>
    <dbReference type="NCBI Taxonomy" id="1640652"/>
    <lineage>
        <taxon>Bacteria</taxon>
        <taxon>Bacillati</taxon>
        <taxon>Actinomycetota</taxon>
        <taxon>Actinomycetes</taxon>
        <taxon>Micrococcales</taxon>
        <taxon>Microbacteriaceae</taxon>
        <taxon>Lysinibacter</taxon>
    </lineage>
</organism>
<accession>A0A7X5QZ88</accession>
<dbReference type="InterPro" id="IPR016032">
    <property type="entry name" value="Sig_transdc_resp-reg_C-effctor"/>
</dbReference>
<dbReference type="GO" id="GO:0006355">
    <property type="term" value="P:regulation of DNA-templated transcription"/>
    <property type="evidence" value="ECO:0007669"/>
    <property type="project" value="InterPro"/>
</dbReference>
<evidence type="ECO:0000313" key="6">
    <source>
        <dbReference type="Proteomes" id="UP000541033"/>
    </source>
</evidence>
<dbReference type="InterPro" id="IPR027417">
    <property type="entry name" value="P-loop_NTPase"/>
</dbReference>
<dbReference type="Gene3D" id="1.10.10.10">
    <property type="entry name" value="Winged helix-like DNA-binding domain superfamily/Winged helix DNA-binding domain"/>
    <property type="match status" value="1"/>
</dbReference>
<keyword evidence="1" id="KW-0805">Transcription regulation</keyword>
<dbReference type="SUPFAM" id="SSF46894">
    <property type="entry name" value="C-terminal effector domain of the bipartite response regulators"/>
    <property type="match status" value="1"/>
</dbReference>
<comment type="caution">
    <text evidence="5">The sequence shown here is derived from an EMBL/GenBank/DDBJ whole genome shotgun (WGS) entry which is preliminary data.</text>
</comment>
<feature type="domain" description="HTH luxR-type" evidence="4">
    <location>
        <begin position="790"/>
        <end position="855"/>
    </location>
</feature>
<dbReference type="InterPro" id="IPR036388">
    <property type="entry name" value="WH-like_DNA-bd_sf"/>
</dbReference>